<accession>A0A0F9BP74</accession>
<evidence type="ECO:0000313" key="2">
    <source>
        <dbReference type="EMBL" id="KKL15672.1"/>
    </source>
</evidence>
<evidence type="ECO:0000256" key="1">
    <source>
        <dbReference type="SAM" id="Coils"/>
    </source>
</evidence>
<dbReference type="InterPro" id="IPR038440">
    <property type="entry name" value="FimV_C_sf"/>
</dbReference>
<name>A0A0F9BP74_9ZZZZ</name>
<feature type="coiled-coil region" evidence="1">
    <location>
        <begin position="14"/>
        <end position="41"/>
    </location>
</feature>
<keyword evidence="1" id="KW-0175">Coiled coil</keyword>
<sequence length="129" mass="14707">NNVRKVRREGRDVLAELTRKQKALEQVRDQFDLQAKRAERQFRWDPPAVDGVVTAELDGFPVATRPADTKLPVDPESEARQRLDLARMYLTHDMSRKAIGMLQDVVKQYPNTRSGRQAKGLLAALMPPE</sequence>
<comment type="caution">
    <text evidence="2">The sequence shown here is derived from an EMBL/GenBank/DDBJ whole genome shotgun (WGS) entry which is preliminary data.</text>
</comment>
<dbReference type="EMBL" id="LAZR01039972">
    <property type="protein sequence ID" value="KKL15672.1"/>
    <property type="molecule type" value="Genomic_DNA"/>
</dbReference>
<gene>
    <name evidence="2" type="ORF">LCGC14_2503270</name>
</gene>
<feature type="non-terminal residue" evidence="2">
    <location>
        <position position="1"/>
    </location>
</feature>
<dbReference type="Gene3D" id="1.20.58.2200">
    <property type="match status" value="1"/>
</dbReference>
<protein>
    <recommendedName>
        <fullName evidence="3">Outer membrane lipoprotein BamD-like domain-containing protein</fullName>
    </recommendedName>
</protein>
<organism evidence="2">
    <name type="scientific">marine sediment metagenome</name>
    <dbReference type="NCBI Taxonomy" id="412755"/>
    <lineage>
        <taxon>unclassified sequences</taxon>
        <taxon>metagenomes</taxon>
        <taxon>ecological metagenomes</taxon>
    </lineage>
</organism>
<dbReference type="AlphaFoldDB" id="A0A0F9BP74"/>
<evidence type="ECO:0008006" key="3">
    <source>
        <dbReference type="Google" id="ProtNLM"/>
    </source>
</evidence>
<proteinExistence type="predicted"/>
<reference evidence="2" key="1">
    <citation type="journal article" date="2015" name="Nature">
        <title>Complex archaea that bridge the gap between prokaryotes and eukaryotes.</title>
        <authorList>
            <person name="Spang A."/>
            <person name="Saw J.H."/>
            <person name="Jorgensen S.L."/>
            <person name="Zaremba-Niedzwiedzka K."/>
            <person name="Martijn J."/>
            <person name="Lind A.E."/>
            <person name="van Eijk R."/>
            <person name="Schleper C."/>
            <person name="Guy L."/>
            <person name="Ettema T.J."/>
        </authorList>
    </citation>
    <scope>NUCLEOTIDE SEQUENCE</scope>
</reference>